<reference evidence="3 6" key="2">
    <citation type="submission" date="2019-08" db="EMBL/GenBank/DDBJ databases">
        <title>Prevalence, distribution, and phylogeny of type two toxin-antitoxin genes possessed by Cronobacter species where C. sakazakii homologs follow sequence type lineages.</title>
        <authorList>
            <person name="Finkelstein S."/>
            <person name="Negrete F."/>
            <person name="Jang H."/>
            <person name="Gopinath G.R."/>
            <person name="Tall B.D."/>
        </authorList>
    </citation>
    <scope>NUCLEOTIDE SEQUENCE [LARGE SCALE GENOMIC DNA]</scope>
    <source>
        <strain evidence="3 6">MOD1_GK1257</strain>
    </source>
</reference>
<dbReference type="EMBL" id="WAGD01000024">
    <property type="protein sequence ID" value="KAB0880650.1"/>
    <property type="molecule type" value="Genomic_DNA"/>
</dbReference>
<keyword evidence="4" id="KW-0808">Transferase</keyword>
<reference evidence="4 5" key="1">
    <citation type="submission" date="2016-12" db="EMBL/GenBank/DDBJ databases">
        <title>Analysis of the Molecular Diversity Among Cronobacter Species Isolated from Filth Flies Using a Pan Genomic DNA Microarray.</title>
        <authorList>
            <person name="Pava-Ripoll M."/>
            <person name="Tall B."/>
            <person name="Farber J."/>
            <person name="Fanning S."/>
            <person name="Lehner A."/>
            <person name="Stephan R."/>
            <person name="Pagotto F."/>
            <person name="Iverson C."/>
            <person name="Ziobro G."/>
            <person name="Miller A."/>
            <person name="Pearson R."/>
            <person name="Yan Q."/>
            <person name="Kim M."/>
            <person name="Jeong S."/>
            <person name="Park J."/>
            <person name="Jun S."/>
            <person name="Choi H."/>
            <person name="Chung T."/>
            <person name="Yoo Y."/>
            <person name="Park E."/>
            <person name="Hwang S."/>
            <person name="Lee B."/>
            <person name="Sathyamoorthy V."/>
            <person name="Carter L."/>
            <person name="Mammel M."/>
            <person name="Jackson S."/>
            <person name="Kothary M."/>
            <person name="Patel I."/>
            <person name="Grim C."/>
            <person name="Gopinath G."/>
            <person name="Gangiredla J."/>
            <person name="Chase H."/>
        </authorList>
    </citation>
    <scope>NUCLEOTIDE SEQUENCE [LARGE SCALE GENOMIC DNA]</scope>
    <source>
        <strain evidence="4 5">MOD1-Md1s</strain>
    </source>
</reference>
<evidence type="ECO:0000313" key="4">
    <source>
        <dbReference type="EMBL" id="PUX17244.1"/>
    </source>
</evidence>
<sequence>MRVLHVTNRLSEGGVETFLLNLLPALRKNNIEADLLVLDNKEMLMAEQFRKEGVKVFSSPHDGLRNIKHIKYLMEMSSEYDVIHSHLFPSQYYVAIAGCLKKKKLITTEHCNFNKRRNLLFKPIEYIAYSFYNKVIGVSKAAAVNLKRWLPLLNYKIATISNGINTKPFENIRAISREELKVPEGAFLIVMTARFFKQKDHITLIRALPYLPDNVEVVFIGSGDTMDDSLLEAQKLQVSQRCHFLGRRDDVPEIIKAADLCVLSTHYEGLPVSVIEYMASAKAVIATNVDGLNEMIESTCLSKPNDAADLAEKINIILCDENYKHLMETRNHARSADFSLDKMVSSYISLYRSLS</sequence>
<dbReference type="GO" id="GO:0016757">
    <property type="term" value="F:glycosyltransferase activity"/>
    <property type="evidence" value="ECO:0007669"/>
    <property type="project" value="InterPro"/>
</dbReference>
<evidence type="ECO:0000313" key="6">
    <source>
        <dbReference type="Proteomes" id="UP000469927"/>
    </source>
</evidence>
<dbReference type="InterPro" id="IPR028098">
    <property type="entry name" value="Glyco_trans_4-like_N"/>
</dbReference>
<comment type="caution">
    <text evidence="4">The sequence shown here is derived from an EMBL/GenBank/DDBJ whole genome shotgun (WGS) entry which is preliminary data.</text>
</comment>
<name>A0A2T7AXP8_9ENTR</name>
<evidence type="ECO:0000259" key="2">
    <source>
        <dbReference type="Pfam" id="PF13439"/>
    </source>
</evidence>
<feature type="domain" description="Glycosyltransferase subfamily 4-like N-terminal" evidence="2">
    <location>
        <begin position="13"/>
        <end position="166"/>
    </location>
</feature>
<gene>
    <name evidence="4" type="ORF">AUN14_03560</name>
    <name evidence="3" type="ORF">FZI19_09390</name>
</gene>
<dbReference type="CDD" id="cd03801">
    <property type="entry name" value="GT4_PimA-like"/>
    <property type="match status" value="1"/>
</dbReference>
<dbReference type="PANTHER" id="PTHR12526:SF630">
    <property type="entry name" value="GLYCOSYLTRANSFERASE"/>
    <property type="match status" value="1"/>
</dbReference>
<dbReference type="AlphaFoldDB" id="A0A2T7AXP8"/>
<evidence type="ECO:0000259" key="1">
    <source>
        <dbReference type="Pfam" id="PF00534"/>
    </source>
</evidence>
<evidence type="ECO:0000313" key="5">
    <source>
        <dbReference type="Proteomes" id="UP000244378"/>
    </source>
</evidence>
<dbReference type="InterPro" id="IPR001296">
    <property type="entry name" value="Glyco_trans_1"/>
</dbReference>
<organism evidence="4 5">
    <name type="scientific">Cronobacter muytjensii</name>
    <dbReference type="NCBI Taxonomy" id="413501"/>
    <lineage>
        <taxon>Bacteria</taxon>
        <taxon>Pseudomonadati</taxon>
        <taxon>Pseudomonadota</taxon>
        <taxon>Gammaproteobacteria</taxon>
        <taxon>Enterobacterales</taxon>
        <taxon>Enterobacteriaceae</taxon>
        <taxon>Cronobacter</taxon>
    </lineage>
</organism>
<feature type="domain" description="Glycosyl transferase family 1" evidence="1">
    <location>
        <begin position="175"/>
        <end position="327"/>
    </location>
</feature>
<dbReference type="Proteomes" id="UP000244378">
    <property type="component" value="Unassembled WGS sequence"/>
</dbReference>
<dbReference type="Pfam" id="PF00534">
    <property type="entry name" value="Glycos_transf_1"/>
    <property type="match status" value="1"/>
</dbReference>
<dbReference type="SUPFAM" id="SSF53756">
    <property type="entry name" value="UDP-Glycosyltransferase/glycogen phosphorylase"/>
    <property type="match status" value="1"/>
</dbReference>
<dbReference type="Gene3D" id="3.40.50.2000">
    <property type="entry name" value="Glycogen Phosphorylase B"/>
    <property type="match status" value="2"/>
</dbReference>
<keyword evidence="6" id="KW-1185">Reference proteome</keyword>
<dbReference type="GO" id="GO:1901135">
    <property type="term" value="P:carbohydrate derivative metabolic process"/>
    <property type="evidence" value="ECO:0007669"/>
    <property type="project" value="UniProtKB-ARBA"/>
</dbReference>
<dbReference type="EMBL" id="MSAE01000004">
    <property type="protein sequence ID" value="PUX17244.1"/>
    <property type="molecule type" value="Genomic_DNA"/>
</dbReference>
<proteinExistence type="predicted"/>
<evidence type="ECO:0000313" key="3">
    <source>
        <dbReference type="EMBL" id="KAB0880650.1"/>
    </source>
</evidence>
<dbReference type="Proteomes" id="UP000469927">
    <property type="component" value="Unassembled WGS sequence"/>
</dbReference>
<accession>A0A2T7AXP8</accession>
<dbReference type="Pfam" id="PF13439">
    <property type="entry name" value="Glyco_transf_4"/>
    <property type="match status" value="1"/>
</dbReference>
<dbReference type="PANTHER" id="PTHR12526">
    <property type="entry name" value="GLYCOSYLTRANSFERASE"/>
    <property type="match status" value="1"/>
</dbReference>
<dbReference type="OrthoDB" id="9801609at2"/>
<dbReference type="RefSeq" id="WP_083605367.1">
    <property type="nucleotide sequence ID" value="NZ_JADKNN010000001.1"/>
</dbReference>
<protein>
    <submittedName>
        <fullName evidence="4">Glycosyltransferase family 1 protein</fullName>
    </submittedName>
    <submittedName>
        <fullName evidence="3">Glycosyltransferase family 4 protein</fullName>
    </submittedName>
</protein>